<dbReference type="eggNOG" id="KOG1516">
    <property type="taxonomic scope" value="Eukaryota"/>
</dbReference>
<dbReference type="InParanoid" id="C3ZD16"/>
<evidence type="ECO:0000256" key="1">
    <source>
        <dbReference type="ARBA" id="ARBA00005964"/>
    </source>
</evidence>
<keyword evidence="4" id="KW-0732">Signal</keyword>
<name>C3ZD16_BRAFL</name>
<dbReference type="SUPFAM" id="SSF53474">
    <property type="entry name" value="alpha/beta-Hydrolases"/>
    <property type="match status" value="1"/>
</dbReference>
<reference evidence="6" key="1">
    <citation type="journal article" date="2008" name="Nature">
        <title>The amphioxus genome and the evolution of the chordate karyotype.</title>
        <authorList>
            <consortium name="US DOE Joint Genome Institute (JGI-PGF)"/>
            <person name="Putnam N.H."/>
            <person name="Butts T."/>
            <person name="Ferrier D.E.K."/>
            <person name="Furlong R.F."/>
            <person name="Hellsten U."/>
            <person name="Kawashima T."/>
            <person name="Robinson-Rechavi M."/>
            <person name="Shoguchi E."/>
            <person name="Terry A."/>
            <person name="Yu J.-K."/>
            <person name="Benito-Gutierrez E.L."/>
            <person name="Dubchak I."/>
            <person name="Garcia-Fernandez J."/>
            <person name="Gibson-Brown J.J."/>
            <person name="Grigoriev I.V."/>
            <person name="Horton A.C."/>
            <person name="de Jong P.J."/>
            <person name="Jurka J."/>
            <person name="Kapitonov V.V."/>
            <person name="Kohara Y."/>
            <person name="Kuroki Y."/>
            <person name="Lindquist E."/>
            <person name="Lucas S."/>
            <person name="Osoegawa K."/>
            <person name="Pennacchio L.A."/>
            <person name="Salamov A.A."/>
            <person name="Satou Y."/>
            <person name="Sauka-Spengler T."/>
            <person name="Schmutz J."/>
            <person name="Shin-I T."/>
            <person name="Toyoda A."/>
            <person name="Bronner-Fraser M."/>
            <person name="Fujiyama A."/>
            <person name="Holland L.Z."/>
            <person name="Holland P.W.H."/>
            <person name="Satoh N."/>
            <person name="Rokhsar D.S."/>
        </authorList>
    </citation>
    <scope>NUCLEOTIDE SEQUENCE [LARGE SCALE GENOMIC DNA]</scope>
    <source>
        <strain evidence="6">S238N-H82</strain>
        <tissue evidence="6">Testes</tissue>
    </source>
</reference>
<evidence type="ECO:0000313" key="6">
    <source>
        <dbReference type="EMBL" id="EEN49527.1"/>
    </source>
</evidence>
<evidence type="ECO:0000256" key="4">
    <source>
        <dbReference type="SAM" id="SignalP"/>
    </source>
</evidence>
<feature type="chain" id="PRO_5002936661" description="Carboxylesterase type B domain-containing protein" evidence="4">
    <location>
        <begin position="22"/>
        <end position="142"/>
    </location>
</feature>
<keyword evidence="3" id="KW-0378">Hydrolase</keyword>
<dbReference type="EMBL" id="GG666611">
    <property type="protein sequence ID" value="EEN49527.1"/>
    <property type="molecule type" value="Genomic_DNA"/>
</dbReference>
<dbReference type="PANTHER" id="PTHR43918">
    <property type="entry name" value="ACETYLCHOLINESTERASE"/>
    <property type="match status" value="1"/>
</dbReference>
<dbReference type="InterPro" id="IPR050654">
    <property type="entry name" value="AChE-related_enzymes"/>
</dbReference>
<dbReference type="PANTHER" id="PTHR43918:SF12">
    <property type="entry name" value="ACETYLCHOLINESTERASE 1"/>
    <property type="match status" value="1"/>
</dbReference>
<dbReference type="InterPro" id="IPR029058">
    <property type="entry name" value="AB_hydrolase_fold"/>
</dbReference>
<accession>C3ZD16</accession>
<protein>
    <recommendedName>
        <fullName evidence="5">Carboxylesterase type B domain-containing protein</fullName>
    </recommendedName>
</protein>
<proteinExistence type="inferred from homology"/>
<dbReference type="InterPro" id="IPR002018">
    <property type="entry name" value="CarbesteraseB"/>
</dbReference>
<dbReference type="AlphaFoldDB" id="C3ZD16"/>
<evidence type="ECO:0000256" key="2">
    <source>
        <dbReference type="ARBA" id="ARBA00022487"/>
    </source>
</evidence>
<sequence length="142" mass="15058">MATAATFVVLSLLVFVFKAHTSLTPLVTLRTGTVRGTVVDVAGTQVNAYLGIPYAKPPVGELRFRPPVPPDSWEGVYNATESAADCYQTLGVEESGPLTGAGTLGESLGVVTHRQVIPVSPQLHHRLHFDISNSTGKIVAHL</sequence>
<evidence type="ECO:0000259" key="5">
    <source>
        <dbReference type="Pfam" id="PF00135"/>
    </source>
</evidence>
<dbReference type="GO" id="GO:0052689">
    <property type="term" value="F:carboxylic ester hydrolase activity"/>
    <property type="evidence" value="ECO:0007669"/>
    <property type="project" value="UniProtKB-KW"/>
</dbReference>
<feature type="signal peptide" evidence="4">
    <location>
        <begin position="1"/>
        <end position="21"/>
    </location>
</feature>
<evidence type="ECO:0000256" key="3">
    <source>
        <dbReference type="ARBA" id="ARBA00022801"/>
    </source>
</evidence>
<dbReference type="Pfam" id="PF00135">
    <property type="entry name" value="COesterase"/>
    <property type="match status" value="1"/>
</dbReference>
<dbReference type="Gene3D" id="3.40.50.1820">
    <property type="entry name" value="alpha/beta hydrolase"/>
    <property type="match status" value="1"/>
</dbReference>
<organism>
    <name type="scientific">Branchiostoma floridae</name>
    <name type="common">Florida lancelet</name>
    <name type="synonym">Amphioxus</name>
    <dbReference type="NCBI Taxonomy" id="7739"/>
    <lineage>
        <taxon>Eukaryota</taxon>
        <taxon>Metazoa</taxon>
        <taxon>Chordata</taxon>
        <taxon>Cephalochordata</taxon>
        <taxon>Leptocardii</taxon>
        <taxon>Amphioxiformes</taxon>
        <taxon>Branchiostomatidae</taxon>
        <taxon>Branchiostoma</taxon>
    </lineage>
</organism>
<feature type="domain" description="Carboxylesterase type B" evidence="5">
    <location>
        <begin position="25"/>
        <end position="94"/>
    </location>
</feature>
<keyword evidence="2" id="KW-0719">Serine esterase</keyword>
<comment type="similarity">
    <text evidence="1">Belongs to the type-B carboxylesterase/lipase family.</text>
</comment>
<gene>
    <name evidence="6" type="ORF">BRAFLDRAFT_101826</name>
</gene>